<gene>
    <name evidence="13" type="ORF">NIES21_30190</name>
</gene>
<evidence type="ECO:0000313" key="14">
    <source>
        <dbReference type="Proteomes" id="UP000218287"/>
    </source>
</evidence>
<protein>
    <recommendedName>
        <fullName evidence="2">histidine kinase</fullName>
        <ecNumber evidence="2">2.7.13.3</ecNumber>
    </recommendedName>
</protein>
<evidence type="ECO:0000256" key="6">
    <source>
        <dbReference type="ARBA" id="ARBA00023012"/>
    </source>
</evidence>
<dbReference type="Pfam" id="PF01627">
    <property type="entry name" value="Hpt"/>
    <property type="match status" value="1"/>
</dbReference>
<dbReference type="SMART" id="SM00387">
    <property type="entry name" value="HATPase_c"/>
    <property type="match status" value="1"/>
</dbReference>
<dbReference type="PROSITE" id="PS50894">
    <property type="entry name" value="HPT"/>
    <property type="match status" value="1"/>
</dbReference>
<evidence type="ECO:0000256" key="4">
    <source>
        <dbReference type="ARBA" id="ARBA00022679"/>
    </source>
</evidence>
<evidence type="ECO:0000256" key="7">
    <source>
        <dbReference type="PROSITE-ProRule" id="PRU00110"/>
    </source>
</evidence>
<keyword evidence="3 8" id="KW-0597">Phosphoprotein</keyword>
<dbReference type="InterPro" id="IPR011006">
    <property type="entry name" value="CheY-like_superfamily"/>
</dbReference>
<comment type="catalytic activity">
    <reaction evidence="1">
        <text>ATP + protein L-histidine = ADP + protein N-phospho-L-histidine.</text>
        <dbReference type="EC" id="2.7.13.3"/>
    </reaction>
</comment>
<dbReference type="InterPro" id="IPR003594">
    <property type="entry name" value="HATPase_dom"/>
</dbReference>
<dbReference type="Pfam" id="PF02518">
    <property type="entry name" value="HATPase_c"/>
    <property type="match status" value="1"/>
</dbReference>
<dbReference type="SUPFAM" id="SSF47226">
    <property type="entry name" value="Histidine-containing phosphotransfer domain, HPT domain"/>
    <property type="match status" value="1"/>
</dbReference>
<dbReference type="Gene3D" id="3.40.50.2300">
    <property type="match status" value="1"/>
</dbReference>
<evidence type="ECO:0000256" key="5">
    <source>
        <dbReference type="ARBA" id="ARBA00022777"/>
    </source>
</evidence>
<dbReference type="EC" id="2.7.13.3" evidence="2"/>
<feature type="domain" description="CheW-like" evidence="11">
    <location>
        <begin position="468"/>
        <end position="602"/>
    </location>
</feature>
<dbReference type="InterPro" id="IPR008207">
    <property type="entry name" value="Sig_transdc_His_kin_Hpt_dom"/>
</dbReference>
<proteinExistence type="predicted"/>
<dbReference type="PROSITE" id="PS50851">
    <property type="entry name" value="CHEW"/>
    <property type="match status" value="1"/>
</dbReference>
<accession>A0A1Z4GI52</accession>
<keyword evidence="14" id="KW-1185">Reference proteome</keyword>
<dbReference type="SUPFAM" id="SSF55874">
    <property type="entry name" value="ATPase domain of HSP90 chaperone/DNA topoisomerase II/histidine kinase"/>
    <property type="match status" value="1"/>
</dbReference>
<dbReference type="Gene3D" id="3.30.565.10">
    <property type="entry name" value="Histidine kinase-like ATPase, C-terminal domain"/>
    <property type="match status" value="1"/>
</dbReference>
<dbReference type="SUPFAM" id="SSF50341">
    <property type="entry name" value="CheW-like"/>
    <property type="match status" value="1"/>
</dbReference>
<dbReference type="SMART" id="SM00260">
    <property type="entry name" value="CheW"/>
    <property type="match status" value="1"/>
</dbReference>
<dbReference type="Pfam" id="PF02895">
    <property type="entry name" value="H-kinase_dim"/>
    <property type="match status" value="1"/>
</dbReference>
<dbReference type="GO" id="GO:0000155">
    <property type="term" value="F:phosphorelay sensor kinase activity"/>
    <property type="evidence" value="ECO:0007669"/>
    <property type="project" value="InterPro"/>
</dbReference>
<dbReference type="Gene3D" id="1.20.120.160">
    <property type="entry name" value="HPT domain"/>
    <property type="match status" value="1"/>
</dbReference>
<dbReference type="GO" id="GO:0006935">
    <property type="term" value="P:chemotaxis"/>
    <property type="evidence" value="ECO:0007669"/>
    <property type="project" value="InterPro"/>
</dbReference>
<dbReference type="InterPro" id="IPR001789">
    <property type="entry name" value="Sig_transdc_resp-reg_receiver"/>
</dbReference>
<dbReference type="SMART" id="SM00073">
    <property type="entry name" value="HPT"/>
    <property type="match status" value="1"/>
</dbReference>
<keyword evidence="5 13" id="KW-0418">Kinase</keyword>
<dbReference type="AlphaFoldDB" id="A0A1Z4GI52"/>
<evidence type="ECO:0000259" key="11">
    <source>
        <dbReference type="PROSITE" id="PS50851"/>
    </source>
</evidence>
<dbReference type="InterPro" id="IPR004358">
    <property type="entry name" value="Sig_transdc_His_kin-like_C"/>
</dbReference>
<dbReference type="InterPro" id="IPR036641">
    <property type="entry name" value="HPT_dom_sf"/>
</dbReference>
<dbReference type="InterPro" id="IPR036890">
    <property type="entry name" value="HATPase_C_sf"/>
</dbReference>
<organism evidence="13 14">
    <name type="scientific">Anabaenopsis circularis NIES-21</name>
    <dbReference type="NCBI Taxonomy" id="1085406"/>
    <lineage>
        <taxon>Bacteria</taxon>
        <taxon>Bacillati</taxon>
        <taxon>Cyanobacteriota</taxon>
        <taxon>Cyanophyceae</taxon>
        <taxon>Nostocales</taxon>
        <taxon>Nodulariaceae</taxon>
        <taxon>Anabaenopsis</taxon>
    </lineage>
</organism>
<feature type="domain" description="Histidine kinase" evidence="9">
    <location>
        <begin position="292"/>
        <end position="466"/>
    </location>
</feature>
<dbReference type="PROSITE" id="PS50110">
    <property type="entry name" value="RESPONSE_REGULATORY"/>
    <property type="match status" value="1"/>
</dbReference>
<dbReference type="InterPro" id="IPR036061">
    <property type="entry name" value="CheW-like_dom_sf"/>
</dbReference>
<dbReference type="InterPro" id="IPR051315">
    <property type="entry name" value="Bact_Chemotaxis_CheA"/>
</dbReference>
<dbReference type="GO" id="GO:0005737">
    <property type="term" value="C:cytoplasm"/>
    <property type="evidence" value="ECO:0007669"/>
    <property type="project" value="InterPro"/>
</dbReference>
<keyword evidence="4" id="KW-0808">Transferase</keyword>
<name>A0A1Z4GI52_9CYAN</name>
<feature type="domain" description="HPt" evidence="12">
    <location>
        <begin position="5"/>
        <end position="109"/>
    </location>
</feature>
<evidence type="ECO:0000259" key="10">
    <source>
        <dbReference type="PROSITE" id="PS50110"/>
    </source>
</evidence>
<dbReference type="InterPro" id="IPR004105">
    <property type="entry name" value="CheA-like_dim"/>
</dbReference>
<dbReference type="SMART" id="SM01231">
    <property type="entry name" value="H-kinase_dim"/>
    <property type="match status" value="1"/>
</dbReference>
<reference evidence="13 14" key="1">
    <citation type="submission" date="2017-06" db="EMBL/GenBank/DDBJ databases">
        <title>Genome sequencing of cyanobaciteial culture collection at National Institute for Environmental Studies (NIES).</title>
        <authorList>
            <person name="Hirose Y."/>
            <person name="Shimura Y."/>
            <person name="Fujisawa T."/>
            <person name="Nakamura Y."/>
            <person name="Kawachi M."/>
        </authorList>
    </citation>
    <scope>NUCLEOTIDE SEQUENCE [LARGE SCALE GENOMIC DNA]</scope>
    <source>
        <strain evidence="13 14">NIES-21</strain>
    </source>
</reference>
<dbReference type="PANTHER" id="PTHR43395:SF1">
    <property type="entry name" value="CHEMOTAXIS PROTEIN CHEA"/>
    <property type="match status" value="1"/>
</dbReference>
<dbReference type="CDD" id="cd00088">
    <property type="entry name" value="HPT"/>
    <property type="match status" value="1"/>
</dbReference>
<evidence type="ECO:0000313" key="13">
    <source>
        <dbReference type="EMBL" id="BAY17184.1"/>
    </source>
</evidence>
<evidence type="ECO:0000256" key="8">
    <source>
        <dbReference type="PROSITE-ProRule" id="PRU00169"/>
    </source>
</evidence>
<dbReference type="InterPro" id="IPR005467">
    <property type="entry name" value="His_kinase_dom"/>
</dbReference>
<dbReference type="Pfam" id="PF00072">
    <property type="entry name" value="Response_reg"/>
    <property type="match status" value="1"/>
</dbReference>
<evidence type="ECO:0000256" key="2">
    <source>
        <dbReference type="ARBA" id="ARBA00012438"/>
    </source>
</evidence>
<dbReference type="Proteomes" id="UP000218287">
    <property type="component" value="Chromosome"/>
</dbReference>
<dbReference type="PROSITE" id="PS50109">
    <property type="entry name" value="HIS_KIN"/>
    <property type="match status" value="1"/>
</dbReference>
<dbReference type="Pfam" id="PF01584">
    <property type="entry name" value="CheW"/>
    <property type="match status" value="1"/>
</dbReference>
<evidence type="ECO:0000256" key="1">
    <source>
        <dbReference type="ARBA" id="ARBA00000085"/>
    </source>
</evidence>
<dbReference type="PRINTS" id="PR00344">
    <property type="entry name" value="BCTRLSENSOR"/>
</dbReference>
<evidence type="ECO:0000256" key="3">
    <source>
        <dbReference type="ARBA" id="ARBA00022553"/>
    </source>
</evidence>
<keyword evidence="6" id="KW-0902">Two-component regulatory system</keyword>
<feature type="modified residue" description="4-aspartylphosphate" evidence="8">
    <location>
        <position position="675"/>
    </location>
</feature>
<evidence type="ECO:0000259" key="12">
    <source>
        <dbReference type="PROSITE" id="PS50894"/>
    </source>
</evidence>
<feature type="modified residue" description="Phosphohistidine" evidence="7">
    <location>
        <position position="52"/>
    </location>
</feature>
<dbReference type="FunFam" id="3.30.565.10:FF:000016">
    <property type="entry name" value="Chemotaxis protein CheA, putative"/>
    <property type="match status" value="1"/>
</dbReference>
<feature type="domain" description="Response regulatory" evidence="10">
    <location>
        <begin position="626"/>
        <end position="742"/>
    </location>
</feature>
<dbReference type="PANTHER" id="PTHR43395">
    <property type="entry name" value="SENSOR HISTIDINE KINASE CHEA"/>
    <property type="match status" value="1"/>
</dbReference>
<dbReference type="OrthoDB" id="2079555at2"/>
<dbReference type="InterPro" id="IPR002545">
    <property type="entry name" value="CheW-lke_dom"/>
</dbReference>
<evidence type="ECO:0000259" key="9">
    <source>
        <dbReference type="PROSITE" id="PS50109"/>
    </source>
</evidence>
<dbReference type="SUPFAM" id="SSF52172">
    <property type="entry name" value="CheY-like"/>
    <property type="match status" value="1"/>
</dbReference>
<dbReference type="EMBL" id="AP018174">
    <property type="protein sequence ID" value="BAY17184.1"/>
    <property type="molecule type" value="Genomic_DNA"/>
</dbReference>
<dbReference type="SMART" id="SM00448">
    <property type="entry name" value="REC"/>
    <property type="match status" value="1"/>
</dbReference>
<dbReference type="Gene3D" id="2.30.30.40">
    <property type="entry name" value="SH3 Domains"/>
    <property type="match status" value="1"/>
</dbReference>
<sequence>MIEDSDLSQMSLLDLFNMEVKTQVVVLNNCLLALETNPDPKSELAALMRAAHCIKGAARIVQIEPAVTLAHVMEDFFSGAQVGKVNLTADCVDLLLQGVDMLQNIADNPNLQQGNHPHIQSLVSAIANISNAVTIPAIIPQVKILQPTPQRESLQPEITPEALVSPQNRTVRVSTDNLNRLMGLAGETIVANKWLESFTDSFLQVRATQIELSQLVTKLQELLSDRQIDQHIQEHLSTVHQKSSECTHLISDRHNELESFSQRFGNLAHRSYREVIATRMCAFAEGSQGFPRMVRDLSRQLGKRVKLEIKGKSTLVDRDILERLEAPLTQLLRNAVDHGIESPSERLAQGKPEEGTIVIEVVHRAGILLITVSDDGQGIDIEFLRQEVVKQQLVNADMAIQLTEAELMEFLLLPGFSTTQTITEISGRGVGLDIVHNTVQEVGGTVRAVSQPGKGMSLYLQLPITLSIVRTLLVEIGDEPYAFGLTRIEQVLMLAKSDIATSENRPFFLLDNQPVELISARQVLELPASVVNPDSLAVVVISDRLNHYGLVVDRFIGEYTLVVRPLDPRLGKVPNISAAALMDDGSPVLIIDVEDLVRSIAKVVASGQLSQINQAKRQTSTKTYKRILVVDDSITVREMERKLLENHSYQVDVAVNGMDGWNAVRGSDYDLVITDIDMPRMNGFELTHHIKTHAKLKQIPVIIVSYKDRQEDRIQGLEAGADYYLTKSSFHDDTLLQAVIDLIGQG</sequence>